<dbReference type="AlphaFoldDB" id="A0A2N5JBP5"/>
<dbReference type="RefSeq" id="WP_101615489.1">
    <property type="nucleotide sequence ID" value="NZ_NMWU01000008.1"/>
</dbReference>
<gene>
    <name evidence="1" type="ORF">Uis1B_0621</name>
</gene>
<organism evidence="1 2">
    <name type="scientific">Bifidobacterium margollesii</name>
    <dbReference type="NCBI Taxonomy" id="2020964"/>
    <lineage>
        <taxon>Bacteria</taxon>
        <taxon>Bacillati</taxon>
        <taxon>Actinomycetota</taxon>
        <taxon>Actinomycetes</taxon>
        <taxon>Bifidobacteriales</taxon>
        <taxon>Bifidobacteriaceae</taxon>
        <taxon>Bifidobacterium</taxon>
    </lineage>
</organism>
<keyword evidence="2" id="KW-1185">Reference proteome</keyword>
<accession>A0A2N5JBP5</accession>
<protein>
    <submittedName>
        <fullName evidence="1">Uncharacterized protein</fullName>
    </submittedName>
</protein>
<dbReference type="OrthoDB" id="3234117at2"/>
<reference evidence="1 2" key="1">
    <citation type="submission" date="2017-07" db="EMBL/GenBank/DDBJ databases">
        <title>Bifidobacterium novel species.</title>
        <authorList>
            <person name="Lugli G.A."/>
            <person name="Milani C."/>
            <person name="Duranti S."/>
            <person name="Mangifesta M."/>
        </authorList>
    </citation>
    <scope>NUCLEOTIDE SEQUENCE [LARGE SCALE GENOMIC DNA]</scope>
    <source>
        <strain evidence="2">Uis1B</strain>
    </source>
</reference>
<dbReference type="Proteomes" id="UP000235050">
    <property type="component" value="Unassembled WGS sequence"/>
</dbReference>
<proteinExistence type="predicted"/>
<sequence>MAVYGKRVRRLDRWLVRGDSNQLGGRWRKLNVPTNEITPVDLSEWSGVAELWSPDGAERWWHGTCGVMSDDGHAVCSIPPAAFAGAEWQSRRHGTWKVTVTSPDKATVRTIGWGYWTLTG</sequence>
<evidence type="ECO:0000313" key="2">
    <source>
        <dbReference type="Proteomes" id="UP000235050"/>
    </source>
</evidence>
<comment type="caution">
    <text evidence="1">The sequence shown here is derived from an EMBL/GenBank/DDBJ whole genome shotgun (WGS) entry which is preliminary data.</text>
</comment>
<name>A0A2N5JBP5_9BIFI</name>
<evidence type="ECO:0000313" key="1">
    <source>
        <dbReference type="EMBL" id="PLS31629.1"/>
    </source>
</evidence>
<dbReference type="EMBL" id="NMWU01000008">
    <property type="protein sequence ID" value="PLS31629.1"/>
    <property type="molecule type" value="Genomic_DNA"/>
</dbReference>